<keyword evidence="7" id="KW-0479">Metal-binding</keyword>
<comment type="subcellular location">
    <subcellularLocation>
        <location evidence="1">Membrane</location>
        <topology evidence="1">Multi-pass membrane protein</topology>
    </subcellularLocation>
</comment>
<dbReference type="PANTHER" id="PTHR22888:SF9">
    <property type="entry name" value="CYTOCHROME C OXIDASE SUBUNIT 2"/>
    <property type="match status" value="1"/>
</dbReference>
<feature type="transmembrane region" description="Helical" evidence="16">
    <location>
        <begin position="41"/>
        <end position="61"/>
    </location>
</feature>
<evidence type="ECO:0000256" key="11">
    <source>
        <dbReference type="ARBA" id="ARBA00023008"/>
    </source>
</evidence>
<evidence type="ECO:0000313" key="19">
    <source>
        <dbReference type="Proteomes" id="UP000281547"/>
    </source>
</evidence>
<dbReference type="InterPro" id="IPR036257">
    <property type="entry name" value="Cyt_c_oxidase_su2_TM_sf"/>
</dbReference>
<evidence type="ECO:0000256" key="14">
    <source>
        <dbReference type="ARBA" id="ARBA00031399"/>
    </source>
</evidence>
<feature type="domain" description="Cytochrome oxidase subunit II copper A binding" evidence="17">
    <location>
        <begin position="107"/>
        <end position="221"/>
    </location>
</feature>
<dbReference type="EC" id="7.1.1.9" evidence="3"/>
<dbReference type="GO" id="GO:0005507">
    <property type="term" value="F:copper ion binding"/>
    <property type="evidence" value="ECO:0007669"/>
    <property type="project" value="InterPro"/>
</dbReference>
<dbReference type="SUPFAM" id="SSF49503">
    <property type="entry name" value="Cupredoxins"/>
    <property type="match status" value="1"/>
</dbReference>
<dbReference type="OrthoDB" id="9781261at2"/>
<dbReference type="InterPro" id="IPR008972">
    <property type="entry name" value="Cupredoxin"/>
</dbReference>
<dbReference type="Gene3D" id="1.10.287.90">
    <property type="match status" value="1"/>
</dbReference>
<keyword evidence="5" id="KW-0679">Respiratory chain</keyword>
<keyword evidence="8" id="KW-1278">Translocase</keyword>
<keyword evidence="9" id="KW-0249">Electron transport</keyword>
<comment type="function">
    <text evidence="13">Subunits I and II form the functional core of the enzyme complex. Electrons originating in cytochrome c are transferred via heme a and Cu(A) to the binuclear center formed by heme a3 and Cu(B).</text>
</comment>
<evidence type="ECO:0000256" key="1">
    <source>
        <dbReference type="ARBA" id="ARBA00004141"/>
    </source>
</evidence>
<evidence type="ECO:0000256" key="2">
    <source>
        <dbReference type="ARBA" id="ARBA00007866"/>
    </source>
</evidence>
<dbReference type="Gene3D" id="2.60.40.420">
    <property type="entry name" value="Cupredoxins - blue copper proteins"/>
    <property type="match status" value="1"/>
</dbReference>
<accession>A0A433XLE2</accession>
<comment type="similarity">
    <text evidence="2">Belongs to the cytochrome c oxidase subunit 2 family.</text>
</comment>
<comment type="caution">
    <text evidence="18">The sequence shown here is derived from an EMBL/GenBank/DDBJ whole genome shotgun (WGS) entry which is preliminary data.</text>
</comment>
<dbReference type="GO" id="GO:0016491">
    <property type="term" value="F:oxidoreductase activity"/>
    <property type="evidence" value="ECO:0007669"/>
    <property type="project" value="UniProtKB-KW"/>
</dbReference>
<dbReference type="GO" id="GO:0042773">
    <property type="term" value="P:ATP synthesis coupled electron transport"/>
    <property type="evidence" value="ECO:0007669"/>
    <property type="project" value="TreeGrafter"/>
</dbReference>
<keyword evidence="19" id="KW-1185">Reference proteome</keyword>
<keyword evidence="18" id="KW-0560">Oxidoreductase</keyword>
<evidence type="ECO:0000256" key="5">
    <source>
        <dbReference type="ARBA" id="ARBA00022660"/>
    </source>
</evidence>
<dbReference type="Pfam" id="PF00116">
    <property type="entry name" value="COX2"/>
    <property type="match status" value="1"/>
</dbReference>
<keyword evidence="4" id="KW-0813">Transport</keyword>
<evidence type="ECO:0000256" key="7">
    <source>
        <dbReference type="ARBA" id="ARBA00022723"/>
    </source>
</evidence>
<evidence type="ECO:0000256" key="4">
    <source>
        <dbReference type="ARBA" id="ARBA00022448"/>
    </source>
</evidence>
<dbReference type="Proteomes" id="UP000281547">
    <property type="component" value="Unassembled WGS sequence"/>
</dbReference>
<dbReference type="PROSITE" id="PS50857">
    <property type="entry name" value="COX2_CUA"/>
    <property type="match status" value="1"/>
</dbReference>
<dbReference type="PANTHER" id="PTHR22888">
    <property type="entry name" value="CYTOCHROME C OXIDASE, SUBUNIT II"/>
    <property type="match status" value="1"/>
</dbReference>
<keyword evidence="12 16" id="KW-0472">Membrane</keyword>
<reference evidence="18 19" key="1">
    <citation type="journal article" date="2016" name="Int. J. Syst. Evol. Microbiol.">
        <title>Arsenicitalea aurantiaca gen. nov., sp. nov., a new member of the family Hyphomicrobiaceae, isolated from high-arsenic sediment.</title>
        <authorList>
            <person name="Mu Y."/>
            <person name="Zhou L."/>
            <person name="Zeng X.C."/>
            <person name="Liu L."/>
            <person name="Pan Y."/>
            <person name="Chen X."/>
            <person name="Wang J."/>
            <person name="Li S."/>
            <person name="Li W.J."/>
            <person name="Wang Y."/>
        </authorList>
    </citation>
    <scope>NUCLEOTIDE SEQUENCE [LARGE SCALE GENOMIC DNA]</scope>
    <source>
        <strain evidence="18 19">42-50</strain>
    </source>
</reference>
<dbReference type="InterPro" id="IPR045187">
    <property type="entry name" value="CcO_II"/>
</dbReference>
<evidence type="ECO:0000256" key="13">
    <source>
        <dbReference type="ARBA" id="ARBA00024688"/>
    </source>
</evidence>
<evidence type="ECO:0000256" key="10">
    <source>
        <dbReference type="ARBA" id="ARBA00022989"/>
    </source>
</evidence>
<proteinExistence type="inferred from homology"/>
<organism evidence="18 19">
    <name type="scientific">Arsenicitalea aurantiaca</name>
    <dbReference type="NCBI Taxonomy" id="1783274"/>
    <lineage>
        <taxon>Bacteria</taxon>
        <taxon>Pseudomonadati</taxon>
        <taxon>Pseudomonadota</taxon>
        <taxon>Alphaproteobacteria</taxon>
        <taxon>Hyphomicrobiales</taxon>
        <taxon>Devosiaceae</taxon>
        <taxon>Arsenicitalea</taxon>
    </lineage>
</organism>
<dbReference type="AlphaFoldDB" id="A0A433XLE2"/>
<evidence type="ECO:0000256" key="15">
    <source>
        <dbReference type="ARBA" id="ARBA00047816"/>
    </source>
</evidence>
<dbReference type="InterPro" id="IPR014222">
    <property type="entry name" value="Cyt_c_oxidase_su2"/>
</dbReference>
<evidence type="ECO:0000313" key="18">
    <source>
        <dbReference type="EMBL" id="RUT34883.1"/>
    </source>
</evidence>
<dbReference type="GO" id="GO:0016020">
    <property type="term" value="C:membrane"/>
    <property type="evidence" value="ECO:0007669"/>
    <property type="project" value="UniProtKB-SubCell"/>
</dbReference>
<evidence type="ECO:0000256" key="12">
    <source>
        <dbReference type="ARBA" id="ARBA00023136"/>
    </source>
</evidence>
<evidence type="ECO:0000256" key="3">
    <source>
        <dbReference type="ARBA" id="ARBA00012949"/>
    </source>
</evidence>
<dbReference type="CDD" id="cd04213">
    <property type="entry name" value="CuRO_CcO_Caa3_II"/>
    <property type="match status" value="1"/>
</dbReference>
<dbReference type="EMBL" id="RZNJ01000001">
    <property type="protein sequence ID" value="RUT34883.1"/>
    <property type="molecule type" value="Genomic_DNA"/>
</dbReference>
<evidence type="ECO:0000256" key="16">
    <source>
        <dbReference type="SAM" id="Phobius"/>
    </source>
</evidence>
<keyword evidence="6 16" id="KW-0812">Transmembrane</keyword>
<comment type="catalytic activity">
    <reaction evidence="15">
        <text>4 Fe(II)-[cytochrome c] + O2 + 8 H(+)(in) = 4 Fe(III)-[cytochrome c] + 2 H2O + 4 H(+)(out)</text>
        <dbReference type="Rhea" id="RHEA:11436"/>
        <dbReference type="Rhea" id="RHEA-COMP:10350"/>
        <dbReference type="Rhea" id="RHEA-COMP:14399"/>
        <dbReference type="ChEBI" id="CHEBI:15377"/>
        <dbReference type="ChEBI" id="CHEBI:15378"/>
        <dbReference type="ChEBI" id="CHEBI:15379"/>
        <dbReference type="ChEBI" id="CHEBI:29033"/>
        <dbReference type="ChEBI" id="CHEBI:29034"/>
        <dbReference type="EC" id="7.1.1.9"/>
    </reaction>
</comment>
<evidence type="ECO:0000256" key="6">
    <source>
        <dbReference type="ARBA" id="ARBA00022692"/>
    </source>
</evidence>
<dbReference type="InterPro" id="IPR001505">
    <property type="entry name" value="Copper_CuA"/>
</dbReference>
<evidence type="ECO:0000256" key="9">
    <source>
        <dbReference type="ARBA" id="ARBA00022982"/>
    </source>
</evidence>
<dbReference type="PROSITE" id="PS00078">
    <property type="entry name" value="COX2"/>
    <property type="match status" value="1"/>
</dbReference>
<sequence length="223" mass="23925">MRAVLTSATILPLAGCTGLLSTLDPAGPAAASIATLWWVMFYGATVLFALVAVLLAMSYWRSGLIRRLTPLQWILGLGVGMPVVVLTALVTTAFVQGEGLLPHRDGVRPVTISVLARQWRWEFAYPESPGVGPTIGVLHMPAGVPVDLTLESADVIHGFWIPRLGGKLDAIPGHVNVVRLLADQPGRYHGVCAEFCGDGHTQMRFEVIAHAPEDYQAALEASR</sequence>
<keyword evidence="11" id="KW-0186">Copper</keyword>
<dbReference type="InterPro" id="IPR002429">
    <property type="entry name" value="CcO_II-like_C"/>
</dbReference>
<dbReference type="NCBIfam" id="TIGR02866">
    <property type="entry name" value="CoxB"/>
    <property type="match status" value="1"/>
</dbReference>
<name>A0A433XLE2_9HYPH</name>
<evidence type="ECO:0000259" key="17">
    <source>
        <dbReference type="PROSITE" id="PS50857"/>
    </source>
</evidence>
<protein>
    <recommendedName>
        <fullName evidence="3">cytochrome-c oxidase</fullName>
        <ecNumber evidence="3">7.1.1.9</ecNumber>
    </recommendedName>
    <alternativeName>
        <fullName evidence="14">Cytochrome aa3 subunit 2</fullName>
    </alternativeName>
</protein>
<dbReference type="InterPro" id="IPR034236">
    <property type="entry name" value="CuRO_CcO_Caa3_II"/>
</dbReference>
<keyword evidence="10 16" id="KW-1133">Transmembrane helix</keyword>
<gene>
    <name evidence="18" type="primary">coxB</name>
    <name evidence="18" type="ORF">EMQ25_02700</name>
</gene>
<feature type="transmembrane region" description="Helical" evidence="16">
    <location>
        <begin position="73"/>
        <end position="95"/>
    </location>
</feature>
<evidence type="ECO:0000256" key="8">
    <source>
        <dbReference type="ARBA" id="ARBA00022967"/>
    </source>
</evidence>
<dbReference type="GO" id="GO:0004129">
    <property type="term" value="F:cytochrome-c oxidase activity"/>
    <property type="evidence" value="ECO:0007669"/>
    <property type="project" value="UniProtKB-EC"/>
</dbReference>